<feature type="transmembrane region" description="Helical" evidence="12">
    <location>
        <begin position="730"/>
        <end position="750"/>
    </location>
</feature>
<dbReference type="Gene3D" id="3.40.50.1000">
    <property type="entry name" value="HAD superfamily/HAD-like"/>
    <property type="match status" value="1"/>
</dbReference>
<dbReference type="InterPro" id="IPR036163">
    <property type="entry name" value="HMA_dom_sf"/>
</dbReference>
<keyword evidence="6 12" id="KW-0067">ATP-binding</keyword>
<dbReference type="InterPro" id="IPR023298">
    <property type="entry name" value="ATPase_P-typ_TM_dom_sf"/>
</dbReference>
<evidence type="ECO:0000256" key="11">
    <source>
        <dbReference type="ARBA" id="ARBA00047308"/>
    </source>
</evidence>
<evidence type="ECO:0000256" key="6">
    <source>
        <dbReference type="ARBA" id="ARBA00022840"/>
    </source>
</evidence>
<dbReference type="InterPro" id="IPR044492">
    <property type="entry name" value="P_typ_ATPase_HD_dom"/>
</dbReference>
<evidence type="ECO:0000256" key="4">
    <source>
        <dbReference type="ARBA" id="ARBA00022723"/>
    </source>
</evidence>
<evidence type="ECO:0000256" key="10">
    <source>
        <dbReference type="ARBA" id="ARBA00039097"/>
    </source>
</evidence>
<dbReference type="SUPFAM" id="SSF55008">
    <property type="entry name" value="HMA, heavy metal-associated domain"/>
    <property type="match status" value="1"/>
</dbReference>
<feature type="transmembrane region" description="Helical" evidence="12">
    <location>
        <begin position="213"/>
        <end position="232"/>
    </location>
</feature>
<evidence type="ECO:0000313" key="14">
    <source>
        <dbReference type="EMBL" id="MEO3715532.1"/>
    </source>
</evidence>
<keyword evidence="12" id="KW-1003">Cell membrane</keyword>
<comment type="subcellular location">
    <subcellularLocation>
        <location evidence="12">Cell membrane</location>
    </subcellularLocation>
    <subcellularLocation>
        <location evidence="1">Membrane</location>
        <topology evidence="1">Multi-pass membrane protein</topology>
    </subcellularLocation>
</comment>
<dbReference type="InterPro" id="IPR018303">
    <property type="entry name" value="ATPase_P-typ_P_site"/>
</dbReference>
<dbReference type="NCBIfam" id="TIGR01525">
    <property type="entry name" value="ATPase-IB_hvy"/>
    <property type="match status" value="1"/>
</dbReference>
<feature type="transmembrane region" description="Helical" evidence="12">
    <location>
        <begin position="420"/>
        <end position="446"/>
    </location>
</feature>
<dbReference type="SUPFAM" id="SSF56784">
    <property type="entry name" value="HAD-like"/>
    <property type="match status" value="1"/>
</dbReference>
<dbReference type="Proteomes" id="UP001462640">
    <property type="component" value="Unassembled WGS sequence"/>
</dbReference>
<evidence type="ECO:0000256" key="3">
    <source>
        <dbReference type="ARBA" id="ARBA00022692"/>
    </source>
</evidence>
<dbReference type="SFLD" id="SFLDF00027">
    <property type="entry name" value="p-type_atpase"/>
    <property type="match status" value="1"/>
</dbReference>
<reference evidence="14 15" key="1">
    <citation type="submission" date="2024-05" db="EMBL/GenBank/DDBJ databases">
        <title>Roseateles sp. 2.12 16S ribosomal RNA gene Genome sequencing and assembly.</title>
        <authorList>
            <person name="Woo H."/>
        </authorList>
    </citation>
    <scope>NUCLEOTIDE SEQUENCE [LARGE SCALE GENOMIC DNA]</scope>
    <source>
        <strain evidence="14 15">2.12</strain>
    </source>
</reference>
<dbReference type="EC" id="7.2.2.12" evidence="10"/>
<dbReference type="InterPro" id="IPR006121">
    <property type="entry name" value="HMA_dom"/>
</dbReference>
<dbReference type="Pfam" id="PF00702">
    <property type="entry name" value="Hydrolase"/>
    <property type="match status" value="1"/>
</dbReference>
<comment type="catalytic activity">
    <reaction evidence="11">
        <text>Zn(2+)(in) + ATP + H2O = Zn(2+)(out) + ADP + phosphate + H(+)</text>
        <dbReference type="Rhea" id="RHEA:20621"/>
        <dbReference type="ChEBI" id="CHEBI:15377"/>
        <dbReference type="ChEBI" id="CHEBI:15378"/>
        <dbReference type="ChEBI" id="CHEBI:29105"/>
        <dbReference type="ChEBI" id="CHEBI:30616"/>
        <dbReference type="ChEBI" id="CHEBI:43474"/>
        <dbReference type="ChEBI" id="CHEBI:456216"/>
        <dbReference type="EC" id="7.2.2.12"/>
    </reaction>
</comment>
<evidence type="ECO:0000256" key="2">
    <source>
        <dbReference type="ARBA" id="ARBA00006024"/>
    </source>
</evidence>
<keyword evidence="5 12" id="KW-0547">Nucleotide-binding</keyword>
<protein>
    <recommendedName>
        <fullName evidence="10">P-type Zn(2+) transporter</fullName>
        <ecNumber evidence="10">7.2.2.12</ecNumber>
    </recommendedName>
</protein>
<dbReference type="InterPro" id="IPR008250">
    <property type="entry name" value="ATPase_P-typ_transduc_dom_A_sf"/>
</dbReference>
<dbReference type="SFLD" id="SFLDS00003">
    <property type="entry name" value="Haloacid_Dehalogenase"/>
    <property type="match status" value="1"/>
</dbReference>
<dbReference type="InterPro" id="IPR036412">
    <property type="entry name" value="HAD-like_sf"/>
</dbReference>
<keyword evidence="8 12" id="KW-1133">Transmembrane helix</keyword>
<dbReference type="InterPro" id="IPR001757">
    <property type="entry name" value="P_typ_ATPase"/>
</dbReference>
<keyword evidence="4 12" id="KW-0479">Metal-binding</keyword>
<sequence length="784" mass="81962">MTKLSCANAQPQAPSACTTARDEPCCGHAHTHEHAHAHNHDHDQGQGPAEVHCSSGCAAPSVSAAPLAGLAPGQQRLRLHIAGMDCPTEEALLRKHLAGEPAIRALHFDLLGRVLSVDHDAADAPGLVQALQQRIRAAGLDAVPLDAQRAAPVAPAVPVALRWRMAAAGVAAMGSEALHYAGAAEAAVIACALAAVVLGGLPTLRKGWVALRSLTLNIHLLMSLAVIGALVLGQWPEAAMVVWLFGLSEMLEALSLARARDAIRALSALVPETAWLRLPDGQWAERPSGQVPLGAVLRIRAGERVPLDGQVIEGQSSVNEAALTGESLPVPKQPGDTVLAGSVNELGLLLMTVTAAKGHTLLDRMAQAVQEAQAQRAPTQRFVDRFARVYTPLVVAAALLLALLPPLWLGGPFTPWIYKALVLMVVACPCALVISTPVTVVSALTAGARRGLLIKGGLYLEQAHLLKSIALDKTGTLTEGRPALVGHTVLGTLDEAGLLRHAASLDAGSRHPLALALLEAAAAQDLTLIPLLDFETLPGRGVRARLDGQAWQLGNETLARERAALSPAAETAAHAWSEAGCSVLWLLREEAGRWRCEGLLALRDRLRAHSASTVAALQAAGVQVHMLSGDQRGAALAAARELGLPEAQVQAPLLPEQKLAAIAHLREHGLVAMVGDGVNDAPALARADIGIAMGAAGTATALETADIALMQDDLRRLPELIALSRDCKQVLWQNIGLALGLKAVVLALTLAGWGSLWLAVLADAGAALLVVLLGLRLLRWQPRA</sequence>
<evidence type="ECO:0000256" key="7">
    <source>
        <dbReference type="ARBA" id="ARBA00022967"/>
    </source>
</evidence>
<keyword evidence="3 12" id="KW-0812">Transmembrane</keyword>
<evidence type="ECO:0000313" key="15">
    <source>
        <dbReference type="Proteomes" id="UP001462640"/>
    </source>
</evidence>
<dbReference type="Pfam" id="PF00122">
    <property type="entry name" value="E1-E2_ATPase"/>
    <property type="match status" value="1"/>
</dbReference>
<keyword evidence="7" id="KW-1278">Translocase</keyword>
<evidence type="ECO:0000259" key="13">
    <source>
        <dbReference type="PROSITE" id="PS50846"/>
    </source>
</evidence>
<dbReference type="PRINTS" id="PR00119">
    <property type="entry name" value="CATATPASE"/>
</dbReference>
<dbReference type="InterPro" id="IPR027256">
    <property type="entry name" value="P-typ_ATPase_IB"/>
</dbReference>
<evidence type="ECO:0000256" key="12">
    <source>
        <dbReference type="RuleBase" id="RU362081"/>
    </source>
</evidence>
<dbReference type="InterPro" id="IPR023299">
    <property type="entry name" value="ATPase_P-typ_cyto_dom_N"/>
</dbReference>
<keyword evidence="9 12" id="KW-0472">Membrane</keyword>
<dbReference type="PROSITE" id="PS50846">
    <property type="entry name" value="HMA_2"/>
    <property type="match status" value="1"/>
</dbReference>
<feature type="transmembrane region" description="Helical" evidence="12">
    <location>
        <begin position="389"/>
        <end position="408"/>
    </location>
</feature>
<feature type="transmembrane region" description="Helical" evidence="12">
    <location>
        <begin position="756"/>
        <end position="778"/>
    </location>
</feature>
<dbReference type="RefSeq" id="WP_347613049.1">
    <property type="nucleotide sequence ID" value="NZ_JBDPZC010000015.1"/>
</dbReference>
<dbReference type="PANTHER" id="PTHR48085">
    <property type="entry name" value="CADMIUM/ZINC-TRANSPORTING ATPASE HMA2-RELATED"/>
    <property type="match status" value="1"/>
</dbReference>
<dbReference type="NCBIfam" id="TIGR01494">
    <property type="entry name" value="ATPase_P-type"/>
    <property type="match status" value="1"/>
</dbReference>
<feature type="transmembrane region" description="Helical" evidence="12">
    <location>
        <begin position="180"/>
        <end position="201"/>
    </location>
</feature>
<comment type="caution">
    <text evidence="14">The sequence shown here is derived from an EMBL/GenBank/DDBJ whole genome shotgun (WGS) entry which is preliminary data.</text>
</comment>
<name>A0ABV0GKD7_9BURK</name>
<dbReference type="PROSITE" id="PS00154">
    <property type="entry name" value="ATPASE_E1_E2"/>
    <property type="match status" value="1"/>
</dbReference>
<evidence type="ECO:0000256" key="1">
    <source>
        <dbReference type="ARBA" id="ARBA00004141"/>
    </source>
</evidence>
<dbReference type="InterPro" id="IPR023214">
    <property type="entry name" value="HAD_sf"/>
</dbReference>
<dbReference type="Gene3D" id="3.40.1110.10">
    <property type="entry name" value="Calcium-transporting ATPase, cytoplasmic domain N"/>
    <property type="match status" value="1"/>
</dbReference>
<evidence type="ECO:0000256" key="9">
    <source>
        <dbReference type="ARBA" id="ARBA00023136"/>
    </source>
</evidence>
<dbReference type="PRINTS" id="PR00120">
    <property type="entry name" value="HATPASE"/>
</dbReference>
<proteinExistence type="inferred from homology"/>
<keyword evidence="15" id="KW-1185">Reference proteome</keyword>
<accession>A0ABV0GKD7</accession>
<evidence type="ECO:0000256" key="8">
    <source>
        <dbReference type="ARBA" id="ARBA00022989"/>
    </source>
</evidence>
<dbReference type="EMBL" id="JBDPZC010000015">
    <property type="protein sequence ID" value="MEO3715532.1"/>
    <property type="molecule type" value="Genomic_DNA"/>
</dbReference>
<dbReference type="InterPro" id="IPR059000">
    <property type="entry name" value="ATPase_P-type_domA"/>
</dbReference>
<dbReference type="SUPFAM" id="SSF81653">
    <property type="entry name" value="Calcium ATPase, transduction domain A"/>
    <property type="match status" value="1"/>
</dbReference>
<feature type="domain" description="HMA" evidence="13">
    <location>
        <begin position="75"/>
        <end position="143"/>
    </location>
</feature>
<comment type="similarity">
    <text evidence="2 12">Belongs to the cation transport ATPase (P-type) (TC 3.A.3) family. Type IB subfamily.</text>
</comment>
<dbReference type="Gene3D" id="2.70.150.10">
    <property type="entry name" value="Calcium-transporting ATPase, cytoplasmic transduction domain A"/>
    <property type="match status" value="1"/>
</dbReference>
<feature type="transmembrane region" description="Helical" evidence="12">
    <location>
        <begin position="238"/>
        <end position="257"/>
    </location>
</feature>
<dbReference type="SUPFAM" id="SSF81665">
    <property type="entry name" value="Calcium ATPase, transmembrane domain M"/>
    <property type="match status" value="1"/>
</dbReference>
<organism evidence="14 15">
    <name type="scientific">Roseateles flavus</name>
    <dbReference type="NCBI Taxonomy" id="3149041"/>
    <lineage>
        <taxon>Bacteria</taxon>
        <taxon>Pseudomonadati</taxon>
        <taxon>Pseudomonadota</taxon>
        <taxon>Betaproteobacteria</taxon>
        <taxon>Burkholderiales</taxon>
        <taxon>Sphaerotilaceae</taxon>
        <taxon>Roseateles</taxon>
    </lineage>
</organism>
<dbReference type="SFLD" id="SFLDG00002">
    <property type="entry name" value="C1.7:_P-type_atpase_like"/>
    <property type="match status" value="1"/>
</dbReference>
<evidence type="ECO:0000256" key="5">
    <source>
        <dbReference type="ARBA" id="ARBA00022741"/>
    </source>
</evidence>
<dbReference type="InterPro" id="IPR051014">
    <property type="entry name" value="Cation_Transport_ATPase_IB"/>
</dbReference>
<gene>
    <name evidence="14" type="ORF">ABDJ40_22390</name>
</gene>
<dbReference type="PANTHER" id="PTHR48085:SF5">
    <property type="entry name" value="CADMIUM_ZINC-TRANSPORTING ATPASE HMA4-RELATED"/>
    <property type="match status" value="1"/>
</dbReference>